<dbReference type="OrthoDB" id="1491276at2"/>
<keyword evidence="4" id="KW-1185">Reference proteome</keyword>
<dbReference type="InterPro" id="IPR006311">
    <property type="entry name" value="TAT_signal"/>
</dbReference>
<evidence type="ECO:0000259" key="2">
    <source>
        <dbReference type="Pfam" id="PF00857"/>
    </source>
</evidence>
<protein>
    <submittedName>
        <fullName evidence="3">Tat (Twin-arginine translocation) pathway signal sequence</fullName>
    </submittedName>
</protein>
<keyword evidence="1" id="KW-0378">Hydrolase</keyword>
<feature type="domain" description="Isochorismatase-like" evidence="2">
    <location>
        <begin position="86"/>
        <end position="275"/>
    </location>
</feature>
<sequence length="302" mass="34438">MAAKDKSRRDFIKKSSLGGLGTALGIGITIPAIAVESLNTSEHSISNEKLHVKPRFHNWIVDEGEEWLELNTRQANLDWNIPVSQCALVLLDVWQRHYLKEPEERAEKIINEKYVPLLRECRDYGMEVIHCPSPQVAKTHPNWVKLMTEAELKPVPDSWPPKEFRNLNGPYNAYRRPFKPKEAERNALTPLTFHPKVVPMNNEAVIGYGEELHRYCKQKGILFLFMAGFNTNACMITRDYGALQMNYRGYQVSVVRDCTTGMESKNSQAGLQQTNGALLFFEMFGQYTVTSDEIIKGFSGKV</sequence>
<dbReference type="SUPFAM" id="SSF52499">
    <property type="entry name" value="Isochorismatase-like hydrolases"/>
    <property type="match status" value="1"/>
</dbReference>
<dbReference type="InterPro" id="IPR036380">
    <property type="entry name" value="Isochorismatase-like_sf"/>
</dbReference>
<dbReference type="AlphaFoldDB" id="A0A1G9S387"/>
<dbReference type="GO" id="GO:0016787">
    <property type="term" value="F:hydrolase activity"/>
    <property type="evidence" value="ECO:0007669"/>
    <property type="project" value="UniProtKB-KW"/>
</dbReference>
<reference evidence="4" key="1">
    <citation type="submission" date="2016-10" db="EMBL/GenBank/DDBJ databases">
        <authorList>
            <person name="Varghese N."/>
            <person name="Submissions S."/>
        </authorList>
    </citation>
    <scope>NUCLEOTIDE SEQUENCE [LARGE SCALE GENOMIC DNA]</scope>
    <source>
        <strain evidence="4">DSM 24536</strain>
    </source>
</reference>
<dbReference type="STRING" id="990371.SAMN05421813_10952"/>
<evidence type="ECO:0000256" key="1">
    <source>
        <dbReference type="ARBA" id="ARBA00022801"/>
    </source>
</evidence>
<dbReference type="PANTHER" id="PTHR43540">
    <property type="entry name" value="PEROXYUREIDOACRYLATE/UREIDOACRYLATE AMIDOHYDROLASE-RELATED"/>
    <property type="match status" value="1"/>
</dbReference>
<evidence type="ECO:0000313" key="3">
    <source>
        <dbReference type="EMBL" id="SDM29936.1"/>
    </source>
</evidence>
<name>A0A1G9S387_9SPHI</name>
<dbReference type="Pfam" id="PF00857">
    <property type="entry name" value="Isochorismatase"/>
    <property type="match status" value="1"/>
</dbReference>
<gene>
    <name evidence="3" type="ORF">SAMN05421813_10952</name>
</gene>
<dbReference type="Gene3D" id="3.40.50.850">
    <property type="entry name" value="Isochorismatase-like"/>
    <property type="match status" value="1"/>
</dbReference>
<dbReference type="PROSITE" id="PS51318">
    <property type="entry name" value="TAT"/>
    <property type="match status" value="1"/>
</dbReference>
<organism evidence="3 4">
    <name type="scientific">Daejeonella rubra</name>
    <dbReference type="NCBI Taxonomy" id="990371"/>
    <lineage>
        <taxon>Bacteria</taxon>
        <taxon>Pseudomonadati</taxon>
        <taxon>Bacteroidota</taxon>
        <taxon>Sphingobacteriia</taxon>
        <taxon>Sphingobacteriales</taxon>
        <taxon>Sphingobacteriaceae</taxon>
        <taxon>Daejeonella</taxon>
    </lineage>
</organism>
<dbReference type="NCBIfam" id="TIGR01409">
    <property type="entry name" value="TAT_signal_seq"/>
    <property type="match status" value="1"/>
</dbReference>
<dbReference type="InterPro" id="IPR050272">
    <property type="entry name" value="Isochorismatase-like_hydrls"/>
</dbReference>
<dbReference type="InterPro" id="IPR000868">
    <property type="entry name" value="Isochorismatase-like_dom"/>
</dbReference>
<dbReference type="InterPro" id="IPR019546">
    <property type="entry name" value="TAT_signal_bac_arc"/>
</dbReference>
<dbReference type="RefSeq" id="WP_090703653.1">
    <property type="nucleotide sequence ID" value="NZ_FNHH01000009.1"/>
</dbReference>
<accession>A0A1G9S387</accession>
<dbReference type="Proteomes" id="UP000199226">
    <property type="component" value="Unassembled WGS sequence"/>
</dbReference>
<proteinExistence type="predicted"/>
<dbReference type="EMBL" id="FNHH01000009">
    <property type="protein sequence ID" value="SDM29936.1"/>
    <property type="molecule type" value="Genomic_DNA"/>
</dbReference>
<evidence type="ECO:0000313" key="4">
    <source>
        <dbReference type="Proteomes" id="UP000199226"/>
    </source>
</evidence>